<dbReference type="AlphaFoldDB" id="A0AAV3PU45"/>
<protein>
    <submittedName>
        <fullName evidence="2">Uncharacterized protein</fullName>
    </submittedName>
</protein>
<reference evidence="2 3" key="1">
    <citation type="submission" date="2024-01" db="EMBL/GenBank/DDBJ databases">
        <title>The complete chloroplast genome sequence of Lithospermum erythrorhizon: insights into the phylogenetic relationship among Boraginaceae species and the maternal lineages of purple gromwells.</title>
        <authorList>
            <person name="Okada T."/>
            <person name="Watanabe K."/>
        </authorList>
    </citation>
    <scope>NUCLEOTIDE SEQUENCE [LARGE SCALE GENOMIC DNA]</scope>
</reference>
<comment type="caution">
    <text evidence="2">The sequence shown here is derived from an EMBL/GenBank/DDBJ whole genome shotgun (WGS) entry which is preliminary data.</text>
</comment>
<evidence type="ECO:0000313" key="3">
    <source>
        <dbReference type="Proteomes" id="UP001454036"/>
    </source>
</evidence>
<evidence type="ECO:0000313" key="2">
    <source>
        <dbReference type="EMBL" id="GAA0154770.1"/>
    </source>
</evidence>
<keyword evidence="3" id="KW-1185">Reference proteome</keyword>
<dbReference type="Proteomes" id="UP001454036">
    <property type="component" value="Unassembled WGS sequence"/>
</dbReference>
<feature type="region of interest" description="Disordered" evidence="1">
    <location>
        <begin position="73"/>
        <end position="97"/>
    </location>
</feature>
<accession>A0AAV3PU45</accession>
<evidence type="ECO:0000256" key="1">
    <source>
        <dbReference type="SAM" id="MobiDB-lite"/>
    </source>
</evidence>
<organism evidence="2 3">
    <name type="scientific">Lithospermum erythrorhizon</name>
    <name type="common">Purple gromwell</name>
    <name type="synonym">Lithospermum officinale var. erythrorhizon</name>
    <dbReference type="NCBI Taxonomy" id="34254"/>
    <lineage>
        <taxon>Eukaryota</taxon>
        <taxon>Viridiplantae</taxon>
        <taxon>Streptophyta</taxon>
        <taxon>Embryophyta</taxon>
        <taxon>Tracheophyta</taxon>
        <taxon>Spermatophyta</taxon>
        <taxon>Magnoliopsida</taxon>
        <taxon>eudicotyledons</taxon>
        <taxon>Gunneridae</taxon>
        <taxon>Pentapetalae</taxon>
        <taxon>asterids</taxon>
        <taxon>lamiids</taxon>
        <taxon>Boraginales</taxon>
        <taxon>Boraginaceae</taxon>
        <taxon>Boraginoideae</taxon>
        <taxon>Lithospermeae</taxon>
        <taxon>Lithospermum</taxon>
    </lineage>
</organism>
<name>A0AAV3PU45_LITER</name>
<gene>
    <name evidence="2" type="ORF">LIER_12658</name>
</gene>
<sequence>MNLNNSLVGWNEDAPPSAWDPINIGCGRTLPEVGSSYQPEMAGLIQGLTGQIVHIVMEEPRERLPQWRGETMAVSSSIREEDKSMPSPRRGTNTELAGLAPFSSKIRSATMPVGMKLPSFTKFMGRMNPEEHIA</sequence>
<dbReference type="EMBL" id="BAABME010002468">
    <property type="protein sequence ID" value="GAA0154770.1"/>
    <property type="molecule type" value="Genomic_DNA"/>
</dbReference>
<proteinExistence type="predicted"/>